<dbReference type="InterPro" id="IPR002181">
    <property type="entry name" value="Fibrinogen_a/b/g_C_dom"/>
</dbReference>
<dbReference type="InterPro" id="IPR014716">
    <property type="entry name" value="Fibrinogen_a/b/g_C_1"/>
</dbReference>
<dbReference type="Proteomes" id="UP000694888">
    <property type="component" value="Unplaced"/>
</dbReference>
<sequence>MGSHPHHLIVQLQETTTVFYQRYFNNFVMTNETSDYAVTHTGSWSPADKLMEDCWPGTSLKFSTFDRDNDDNEDNCAAIYGAGFWFQSENCTVCNPNGDVYPSLTSRLGIESENFWTPTLGDWNPRAVGIFLVRQ</sequence>
<keyword evidence="2" id="KW-1185">Reference proteome</keyword>
<evidence type="ECO:0000313" key="2">
    <source>
        <dbReference type="Proteomes" id="UP000694888"/>
    </source>
</evidence>
<accession>A0ABM1W0W4</accession>
<proteinExistence type="predicted"/>
<dbReference type="Pfam" id="PF00147">
    <property type="entry name" value="Fibrinogen_C"/>
    <property type="match status" value="1"/>
</dbReference>
<evidence type="ECO:0000259" key="1">
    <source>
        <dbReference type="Pfam" id="PF00147"/>
    </source>
</evidence>
<dbReference type="SUPFAM" id="SSF56496">
    <property type="entry name" value="Fibrinogen C-terminal domain-like"/>
    <property type="match status" value="1"/>
</dbReference>
<protein>
    <submittedName>
        <fullName evidence="3">Fibrinogen alpha chain-like</fullName>
    </submittedName>
</protein>
<feature type="domain" description="Fibrinogen C-terminal" evidence="1">
    <location>
        <begin position="5"/>
        <end position="102"/>
    </location>
</feature>
<dbReference type="InterPro" id="IPR036056">
    <property type="entry name" value="Fibrinogen-like_C"/>
</dbReference>
<dbReference type="Gene3D" id="3.90.215.10">
    <property type="entry name" value="Gamma Fibrinogen, chain A, domain 1"/>
    <property type="match status" value="1"/>
</dbReference>
<evidence type="ECO:0000313" key="3">
    <source>
        <dbReference type="RefSeq" id="XP_035828307.1"/>
    </source>
</evidence>
<name>A0ABM1W0W4_APLCA</name>
<reference evidence="3" key="1">
    <citation type="submission" date="2025-08" db="UniProtKB">
        <authorList>
            <consortium name="RefSeq"/>
        </authorList>
    </citation>
    <scope>IDENTIFICATION</scope>
</reference>
<gene>
    <name evidence="3" type="primary">LOC118478564</name>
</gene>
<dbReference type="RefSeq" id="XP_035828307.1">
    <property type="nucleotide sequence ID" value="XM_035972414.1"/>
</dbReference>
<organism evidence="2 3">
    <name type="scientific">Aplysia californica</name>
    <name type="common">California sea hare</name>
    <dbReference type="NCBI Taxonomy" id="6500"/>
    <lineage>
        <taxon>Eukaryota</taxon>
        <taxon>Metazoa</taxon>
        <taxon>Spiralia</taxon>
        <taxon>Lophotrochozoa</taxon>
        <taxon>Mollusca</taxon>
        <taxon>Gastropoda</taxon>
        <taxon>Heterobranchia</taxon>
        <taxon>Euthyneura</taxon>
        <taxon>Tectipleura</taxon>
        <taxon>Aplysiida</taxon>
        <taxon>Aplysioidea</taxon>
        <taxon>Aplysiidae</taxon>
        <taxon>Aplysia</taxon>
    </lineage>
</organism>
<dbReference type="GeneID" id="118478564"/>